<dbReference type="RefSeq" id="WP_204514411.1">
    <property type="nucleotide sequence ID" value="NZ_JAFBCP010000001.1"/>
</dbReference>
<gene>
    <name evidence="1" type="ORF">JOE56_000159</name>
</gene>
<protein>
    <recommendedName>
        <fullName evidence="3">DUF3224 domain-containing protein</fullName>
    </recommendedName>
</protein>
<dbReference type="Proteomes" id="UP000809290">
    <property type="component" value="Unassembled WGS sequence"/>
</dbReference>
<comment type="caution">
    <text evidence="1">The sequence shown here is derived from an EMBL/GenBank/DDBJ whole genome shotgun (WGS) entry which is preliminary data.</text>
</comment>
<name>A0ABS2SGU1_9MICO</name>
<dbReference type="Pfam" id="PF11528">
    <property type="entry name" value="DUF3224"/>
    <property type="match status" value="1"/>
</dbReference>
<organism evidence="1 2">
    <name type="scientific">Brevibacterium paucivorans</name>
    <dbReference type="NCBI Taxonomy" id="170994"/>
    <lineage>
        <taxon>Bacteria</taxon>
        <taxon>Bacillati</taxon>
        <taxon>Actinomycetota</taxon>
        <taxon>Actinomycetes</taxon>
        <taxon>Micrococcales</taxon>
        <taxon>Brevibacteriaceae</taxon>
        <taxon>Brevibacterium</taxon>
    </lineage>
</organism>
<reference evidence="1 2" key="1">
    <citation type="submission" date="2021-01" db="EMBL/GenBank/DDBJ databases">
        <title>Sequencing the genomes of 1000 actinobacteria strains.</title>
        <authorList>
            <person name="Klenk H.-P."/>
        </authorList>
    </citation>
    <scope>NUCLEOTIDE SEQUENCE [LARGE SCALE GENOMIC DNA]</scope>
    <source>
        <strain evidence="1 2">DSM 13657</strain>
    </source>
</reference>
<sequence length="130" mass="13780">MTTLRGPFEVTTDSEPPFYEQHGVIINHNVVRKTFTGAVTGTSEAHMIAARTPDPGSAGYVAIEHFTGTVDGKEGTFVLQHHGIVAHGEPELSVVIVPGTGTGELTGISGTLTIDNVDGDHTYTFDYKLA</sequence>
<proteinExistence type="predicted"/>
<accession>A0ABS2SGU1</accession>
<dbReference type="InterPro" id="IPR023159">
    <property type="entry name" value="SO1590-like_sf"/>
</dbReference>
<dbReference type="SUPFAM" id="SSF159238">
    <property type="entry name" value="SO1590-like"/>
    <property type="match status" value="1"/>
</dbReference>
<dbReference type="Gene3D" id="2.40.350.10">
    <property type="entry name" value="SO1590-like"/>
    <property type="match status" value="1"/>
</dbReference>
<dbReference type="EMBL" id="JAFBCP010000001">
    <property type="protein sequence ID" value="MBM7815465.1"/>
    <property type="molecule type" value="Genomic_DNA"/>
</dbReference>
<dbReference type="InterPro" id="IPR021607">
    <property type="entry name" value="DUF3224"/>
</dbReference>
<evidence type="ECO:0008006" key="3">
    <source>
        <dbReference type="Google" id="ProtNLM"/>
    </source>
</evidence>
<evidence type="ECO:0000313" key="1">
    <source>
        <dbReference type="EMBL" id="MBM7815465.1"/>
    </source>
</evidence>
<evidence type="ECO:0000313" key="2">
    <source>
        <dbReference type="Proteomes" id="UP000809290"/>
    </source>
</evidence>
<keyword evidence="2" id="KW-1185">Reference proteome</keyword>